<feature type="compositionally biased region" description="Low complexity" evidence="1">
    <location>
        <begin position="1"/>
        <end position="16"/>
    </location>
</feature>
<protein>
    <submittedName>
        <fullName evidence="2">Uncharacterized protein</fullName>
    </submittedName>
</protein>
<dbReference type="Proteomes" id="UP000774326">
    <property type="component" value="Unassembled WGS sequence"/>
</dbReference>
<gene>
    <name evidence="2" type="ORF">WICPIJ_009998</name>
</gene>
<name>A0A9P8PIU7_WICPI</name>
<accession>A0A9P8PIU7</accession>
<dbReference type="EMBL" id="JAEUBG010005756">
    <property type="protein sequence ID" value="KAH3672887.1"/>
    <property type="molecule type" value="Genomic_DNA"/>
</dbReference>
<evidence type="ECO:0000313" key="3">
    <source>
        <dbReference type="Proteomes" id="UP000774326"/>
    </source>
</evidence>
<evidence type="ECO:0000313" key="2">
    <source>
        <dbReference type="EMBL" id="KAH3672887.1"/>
    </source>
</evidence>
<reference evidence="2" key="1">
    <citation type="journal article" date="2021" name="Open Biol.">
        <title>Shared evolutionary footprints suggest mitochondrial oxidative damage underlies multiple complex I losses in fungi.</title>
        <authorList>
            <person name="Schikora-Tamarit M.A."/>
            <person name="Marcet-Houben M."/>
            <person name="Nosek J."/>
            <person name="Gabaldon T."/>
        </authorList>
    </citation>
    <scope>NUCLEOTIDE SEQUENCE</scope>
    <source>
        <strain evidence="2">CBS2887</strain>
    </source>
</reference>
<sequence>MMSKSKTAAKSKTQSSLTQAVDTRPHKRINHCNNRSNMKGKRHPTIQQDHRGTTALSKSKDPTPLTPHDSKSLTQPVILHIEEDNQIKGFKYQDHFILFSKLLTIPNLIKKDSTVGIYNHDALSLVSMCCESDEVYELLNRMVFPDCCFKESCRIGSACSCSLREELNDFYDKETRLRIIELGSSVLLSLSSNG</sequence>
<evidence type="ECO:0000256" key="1">
    <source>
        <dbReference type="SAM" id="MobiDB-lite"/>
    </source>
</evidence>
<dbReference type="AlphaFoldDB" id="A0A9P8PIU7"/>
<reference evidence="2" key="2">
    <citation type="submission" date="2021-01" db="EMBL/GenBank/DDBJ databases">
        <authorList>
            <person name="Schikora-Tamarit M.A."/>
        </authorList>
    </citation>
    <scope>NUCLEOTIDE SEQUENCE</scope>
    <source>
        <strain evidence="2">CBS2887</strain>
    </source>
</reference>
<proteinExistence type="predicted"/>
<organism evidence="2 3">
    <name type="scientific">Wickerhamomyces pijperi</name>
    <name type="common">Yeast</name>
    <name type="synonym">Pichia pijperi</name>
    <dbReference type="NCBI Taxonomy" id="599730"/>
    <lineage>
        <taxon>Eukaryota</taxon>
        <taxon>Fungi</taxon>
        <taxon>Dikarya</taxon>
        <taxon>Ascomycota</taxon>
        <taxon>Saccharomycotina</taxon>
        <taxon>Saccharomycetes</taxon>
        <taxon>Phaffomycetales</taxon>
        <taxon>Wickerhamomycetaceae</taxon>
        <taxon>Wickerhamomyces</taxon>
    </lineage>
</organism>
<keyword evidence="3" id="KW-1185">Reference proteome</keyword>
<feature type="region of interest" description="Disordered" evidence="1">
    <location>
        <begin position="1"/>
        <end position="71"/>
    </location>
</feature>
<comment type="caution">
    <text evidence="2">The sequence shown here is derived from an EMBL/GenBank/DDBJ whole genome shotgun (WGS) entry which is preliminary data.</text>
</comment>